<sequence length="367" mass="41361">MSASYAKQGIREAWNNGYQWGREAGRRIGSCQTVLAELPPKPGFFCDKRVLFIKQGFEAIDTGIERALAGAVRELIVSGPDRILEAASGSMPDLVLVLNGLHVFPKDHLAQIDQIRQLGIMTAIWFADDPYFMDLTSTLVAHYDYVFTHERNAAAYYVSLGCRNVHHLPLAAPEHIFMPQPVSPEYLSDVCFIGNAFPNRIDFFNQLIPSLPGIKIVLIGALWDRLKHYKRLRSGIRLGWSPMEEAVNYYNGARIVLNLHREAVDPVYSKNSAGMRGLSINPRTYEISACGAFQMTDIREDLPNLYVPGVEIETFQTPAECAAKIIYYLNHEESRRSVAVKGLWRTRMEHTFADRIGRLLGPIFTSI</sequence>
<evidence type="ECO:0000313" key="3">
    <source>
        <dbReference type="Proteomes" id="UP000490800"/>
    </source>
</evidence>
<proteinExistence type="predicted"/>
<dbReference type="OrthoDB" id="110463at2"/>
<dbReference type="GO" id="GO:0016740">
    <property type="term" value="F:transferase activity"/>
    <property type="evidence" value="ECO:0007669"/>
    <property type="project" value="UniProtKB-KW"/>
</dbReference>
<protein>
    <submittedName>
        <fullName evidence="2">Glycosyltransferase</fullName>
    </submittedName>
</protein>
<dbReference type="Pfam" id="PF13524">
    <property type="entry name" value="Glyco_trans_1_2"/>
    <property type="match status" value="1"/>
</dbReference>
<keyword evidence="2" id="KW-0808">Transferase</keyword>
<accession>A0A7X3FE29</accession>
<dbReference type="Proteomes" id="UP000490800">
    <property type="component" value="Unassembled WGS sequence"/>
</dbReference>
<feature type="domain" description="Spore protein YkvP/CgeB glycosyl transferase-like" evidence="1">
    <location>
        <begin position="203"/>
        <end position="360"/>
    </location>
</feature>
<keyword evidence="3" id="KW-1185">Reference proteome</keyword>
<comment type="caution">
    <text evidence="2">The sequence shown here is derived from an EMBL/GenBank/DDBJ whole genome shotgun (WGS) entry which is preliminary data.</text>
</comment>
<name>A0A7X3FE29_9BACL</name>
<reference evidence="2 3" key="1">
    <citation type="journal article" date="2019" name="Microorganisms">
        <title>Paenibacillus lutrae sp. nov., A Chitinolytic Species Isolated from A River Otter in Castril Natural Park, Granada, Spain.</title>
        <authorList>
            <person name="Rodriguez M."/>
            <person name="Reina J.C."/>
            <person name="Bejar V."/>
            <person name="Llamas I."/>
        </authorList>
    </citation>
    <scope>NUCLEOTIDE SEQUENCE [LARGE SCALE GENOMIC DNA]</scope>
    <source>
        <strain evidence="2 3">N10</strain>
    </source>
</reference>
<dbReference type="RefSeq" id="WP_157331776.1">
    <property type="nucleotide sequence ID" value="NZ_RHLK01000001.1"/>
</dbReference>
<dbReference type="SUPFAM" id="SSF53756">
    <property type="entry name" value="UDP-Glycosyltransferase/glycogen phosphorylase"/>
    <property type="match status" value="1"/>
</dbReference>
<gene>
    <name evidence="2" type="ORF">EDM21_00175</name>
</gene>
<organism evidence="2 3">
    <name type="scientific">Paenibacillus lutrae</name>
    <dbReference type="NCBI Taxonomy" id="2078573"/>
    <lineage>
        <taxon>Bacteria</taxon>
        <taxon>Bacillati</taxon>
        <taxon>Bacillota</taxon>
        <taxon>Bacilli</taxon>
        <taxon>Bacillales</taxon>
        <taxon>Paenibacillaceae</taxon>
        <taxon>Paenibacillus</taxon>
    </lineage>
</organism>
<dbReference type="Gene3D" id="3.40.50.2000">
    <property type="entry name" value="Glycogen Phosphorylase B"/>
    <property type="match status" value="1"/>
</dbReference>
<evidence type="ECO:0000259" key="1">
    <source>
        <dbReference type="Pfam" id="PF13524"/>
    </source>
</evidence>
<dbReference type="AlphaFoldDB" id="A0A7X3FE29"/>
<dbReference type="EMBL" id="RHLK01000001">
    <property type="protein sequence ID" value="MVO97974.1"/>
    <property type="molecule type" value="Genomic_DNA"/>
</dbReference>
<dbReference type="InterPro" id="IPR055259">
    <property type="entry name" value="YkvP/CgeB_Glyco_trans-like"/>
</dbReference>
<evidence type="ECO:0000313" key="2">
    <source>
        <dbReference type="EMBL" id="MVO97974.1"/>
    </source>
</evidence>